<comment type="caution">
    <text evidence="2">The sequence shown here is derived from an EMBL/GenBank/DDBJ whole genome shotgun (WGS) entry which is preliminary data.</text>
</comment>
<evidence type="ECO:0000256" key="1">
    <source>
        <dbReference type="SAM" id="SignalP"/>
    </source>
</evidence>
<keyword evidence="3" id="KW-1185">Reference proteome</keyword>
<evidence type="ECO:0000313" key="2">
    <source>
        <dbReference type="EMBL" id="TCJ30225.1"/>
    </source>
</evidence>
<name>A0A4R1CIJ2_9ACTN</name>
<dbReference type="AlphaFoldDB" id="A0A4R1CIJ2"/>
<dbReference type="RefSeq" id="WP_131582048.1">
    <property type="nucleotide sequence ID" value="NZ_SJZJ01000005.1"/>
</dbReference>
<proteinExistence type="predicted"/>
<feature type="signal peptide" evidence="1">
    <location>
        <begin position="1"/>
        <end position="30"/>
    </location>
</feature>
<accession>A0A4R1CIJ2</accession>
<evidence type="ECO:0008006" key="4">
    <source>
        <dbReference type="Google" id="ProtNLM"/>
    </source>
</evidence>
<dbReference type="EMBL" id="SJZJ01000005">
    <property type="protein sequence ID" value="TCJ30225.1"/>
    <property type="molecule type" value="Genomic_DNA"/>
</dbReference>
<keyword evidence="1" id="KW-0732">Signal</keyword>
<sequence length="212" mass="21096">MTEIDRRTVARAGVFTLPVITLATAAPAFAASGTPSCPTCLTATGGAFTEQVTVLNNQTVTATTSGTFAFNLNSSSCGVGIFNPGYTITGTSTTIGYSDGATQTFNSVISGAGTFGAASAFTSTFALPTTTTNFPNAVYPSATAKEPRSITVRFTAIFVGIGGVQISCPYTVTFAFDSTGAGTIATVPVTGPVGAGTVQFTATAGAGTITNG</sequence>
<evidence type="ECO:0000313" key="3">
    <source>
        <dbReference type="Proteomes" id="UP000295453"/>
    </source>
</evidence>
<feature type="chain" id="PRO_5020783082" description="Bacterial Ig-like domain-containing protein" evidence="1">
    <location>
        <begin position="31"/>
        <end position="212"/>
    </location>
</feature>
<organism evidence="2 3">
    <name type="scientific">Nocardioides jejuensis</name>
    <dbReference type="NCBI Taxonomy" id="2502782"/>
    <lineage>
        <taxon>Bacteria</taxon>
        <taxon>Bacillati</taxon>
        <taxon>Actinomycetota</taxon>
        <taxon>Actinomycetes</taxon>
        <taxon>Propionibacteriales</taxon>
        <taxon>Nocardioidaceae</taxon>
        <taxon>Nocardioides</taxon>
    </lineage>
</organism>
<dbReference type="Proteomes" id="UP000295453">
    <property type="component" value="Unassembled WGS sequence"/>
</dbReference>
<gene>
    <name evidence="2" type="ORF">EPD65_04895</name>
</gene>
<protein>
    <recommendedName>
        <fullName evidence="4">Bacterial Ig-like domain-containing protein</fullName>
    </recommendedName>
</protein>
<reference evidence="2 3" key="1">
    <citation type="submission" date="2019-03" db="EMBL/GenBank/DDBJ databases">
        <authorList>
            <person name="Kim M.K.M."/>
        </authorList>
    </citation>
    <scope>NUCLEOTIDE SEQUENCE [LARGE SCALE GENOMIC DNA]</scope>
    <source>
        <strain evidence="2 3">18JY15-6</strain>
    </source>
</reference>